<comment type="catalytic activity">
    <reaction evidence="14 16">
        <text>L-aspartate + ATP = 4-phospho-L-aspartate + ADP</text>
        <dbReference type="Rhea" id="RHEA:23776"/>
        <dbReference type="ChEBI" id="CHEBI:29991"/>
        <dbReference type="ChEBI" id="CHEBI:30616"/>
        <dbReference type="ChEBI" id="CHEBI:57535"/>
        <dbReference type="ChEBI" id="CHEBI:456216"/>
        <dbReference type="EC" id="2.7.2.4"/>
    </reaction>
</comment>
<dbReference type="EMBL" id="LQYN01000011">
    <property type="protein sequence ID" value="KYD10837.1"/>
    <property type="molecule type" value="Genomic_DNA"/>
</dbReference>
<dbReference type="PATRIC" id="fig|46224.3.peg.681"/>
<dbReference type="PIRSF" id="PIRSF000726">
    <property type="entry name" value="Asp_kin"/>
    <property type="match status" value="1"/>
</dbReference>
<keyword evidence="7 16" id="KW-0808">Transferase</keyword>
<evidence type="ECO:0000256" key="12">
    <source>
        <dbReference type="ARBA" id="ARBA00022915"/>
    </source>
</evidence>
<sequence length="410" mass="45042">MARIVLKFGGTSVGDVNRIKNTANRIIDEKKKGNQVVVVVSAMGKTTDQLVKLSKEISSYPSKREMDMLLSTGEQITISLLSMALAELGHTSISFTGWQANILTEDVHSNARIIDINPQKIMNQLQNDQIVIVAGFQGVTTDGEITTLGRGGSDTTAVALAAALKAEKCIIYTDVTGVYTSDPRYIPHARKLGAISYDEMLELANLGAGVLHARAVEFAKNYQIPLEVCSSLVREPGTNIEEEVTMEKSLIVRGVAFEDKITRITIFGLKNGFKYLSTIFTKLAKQNINVDIIIQNQTEGEDAYLSFSIKNDDLRDTIEILEQNQESLGFDNFEYESGLAKVSIIGSGMISNPGVAAKMFDILSINNIEIKMVSTSEIKVSTVIEEKYMIEATQALHTAFELEKVELEVK</sequence>
<dbReference type="InterPro" id="IPR002912">
    <property type="entry name" value="ACT_dom"/>
</dbReference>
<dbReference type="PANTHER" id="PTHR21499:SF68">
    <property type="entry name" value="ASPARTOKINASE 2"/>
    <property type="match status" value="1"/>
</dbReference>
<evidence type="ECO:0000256" key="6">
    <source>
        <dbReference type="ARBA" id="ARBA00022605"/>
    </source>
</evidence>
<dbReference type="Pfam" id="PF00696">
    <property type="entry name" value="AA_kinase"/>
    <property type="match status" value="1"/>
</dbReference>
<dbReference type="InterPro" id="IPR001048">
    <property type="entry name" value="Asp/Glu/Uridylate_kinase"/>
</dbReference>
<name>A0A150LER0_9BACI</name>
<dbReference type="NCBIfam" id="NF005154">
    <property type="entry name" value="PRK06635.1-2"/>
    <property type="match status" value="1"/>
</dbReference>
<keyword evidence="6 17" id="KW-0028">Amino-acid biosynthesis</keyword>
<organism evidence="18 19">
    <name type="scientific">Heyndrickxia sporothermodurans</name>
    <dbReference type="NCBI Taxonomy" id="46224"/>
    <lineage>
        <taxon>Bacteria</taxon>
        <taxon>Bacillati</taxon>
        <taxon>Bacillota</taxon>
        <taxon>Bacilli</taxon>
        <taxon>Bacillales</taxon>
        <taxon>Bacillaceae</taxon>
        <taxon>Heyndrickxia</taxon>
    </lineage>
</organism>
<comment type="pathway">
    <text evidence="4 17">Amino-acid biosynthesis; L-threonine biosynthesis; L-threonine from L-aspartate: step 1/5.</text>
</comment>
<evidence type="ECO:0000256" key="5">
    <source>
        <dbReference type="ARBA" id="ARBA00010122"/>
    </source>
</evidence>
<keyword evidence="19" id="KW-1185">Reference proteome</keyword>
<dbReference type="EC" id="2.7.2.4" evidence="16"/>
<dbReference type="NCBIfam" id="NF005156">
    <property type="entry name" value="PRK06635.1-5"/>
    <property type="match status" value="1"/>
</dbReference>
<dbReference type="GO" id="GO:0009089">
    <property type="term" value="P:lysine biosynthetic process via diaminopimelate"/>
    <property type="evidence" value="ECO:0007669"/>
    <property type="project" value="UniProtKB-UniPathway"/>
</dbReference>
<dbReference type="NCBIfam" id="TIGR00657">
    <property type="entry name" value="asp_kinases"/>
    <property type="match status" value="1"/>
</dbReference>
<evidence type="ECO:0000256" key="2">
    <source>
        <dbReference type="ARBA" id="ARBA00004766"/>
    </source>
</evidence>
<keyword evidence="12" id="KW-0220">Diaminopimelate biosynthesis</keyword>
<dbReference type="CDD" id="cd04261">
    <property type="entry name" value="AAK_AKii-LysC-BS"/>
    <property type="match status" value="1"/>
</dbReference>
<evidence type="ECO:0000256" key="15">
    <source>
        <dbReference type="ARBA" id="ARBA00063835"/>
    </source>
</evidence>
<dbReference type="Pfam" id="PF22468">
    <property type="entry name" value="ACT_9"/>
    <property type="match status" value="1"/>
</dbReference>
<gene>
    <name evidence="18" type="ORF">B4102_1622</name>
</gene>
<comment type="caution">
    <text evidence="18">The sequence shown here is derived from an EMBL/GenBank/DDBJ whole genome shotgun (WGS) entry which is preliminary data.</text>
</comment>
<dbReference type="UniPathway" id="UPA00050">
    <property type="reaction ID" value="UER00461"/>
</dbReference>
<dbReference type="InterPro" id="IPR041740">
    <property type="entry name" value="AKii-LysC-BS"/>
</dbReference>
<comment type="subunit">
    <text evidence="15">Tetramer consisting of 2 isoforms Alpha (catalytic and regulation) and of a homodimer of 2 isoforms Beta (regulation).</text>
</comment>
<evidence type="ECO:0000256" key="7">
    <source>
        <dbReference type="ARBA" id="ARBA00022679"/>
    </source>
</evidence>
<dbReference type="Gene3D" id="3.40.1160.10">
    <property type="entry name" value="Acetylglutamate kinase-like"/>
    <property type="match status" value="1"/>
</dbReference>
<dbReference type="NCBIfam" id="NF005155">
    <property type="entry name" value="PRK06635.1-4"/>
    <property type="match status" value="1"/>
</dbReference>
<dbReference type="UniPathway" id="UPA00034">
    <property type="reaction ID" value="UER00015"/>
</dbReference>
<dbReference type="PANTHER" id="PTHR21499">
    <property type="entry name" value="ASPARTATE KINASE"/>
    <property type="match status" value="1"/>
</dbReference>
<comment type="function">
    <text evidence="1">Catalyzes the phosphorylation of the beta-carboxyl group of aspartic acid with ATP to yield 4-phospho-L-aspartate, which is involved in the branched biosynthetic pathway leading to the biosynthesis of amino acids threonine, isoleucine and methionine.</text>
</comment>
<dbReference type="GO" id="GO:0019877">
    <property type="term" value="P:diaminopimelate biosynthetic process"/>
    <property type="evidence" value="ECO:0007669"/>
    <property type="project" value="UniProtKB-KW"/>
</dbReference>
<dbReference type="GeneID" id="62497253"/>
<dbReference type="GO" id="GO:0005829">
    <property type="term" value="C:cytosol"/>
    <property type="evidence" value="ECO:0007669"/>
    <property type="project" value="TreeGrafter"/>
</dbReference>
<evidence type="ECO:0000256" key="17">
    <source>
        <dbReference type="RuleBase" id="RU004249"/>
    </source>
</evidence>
<comment type="similarity">
    <text evidence="5 16">Belongs to the aspartokinase family.</text>
</comment>
<dbReference type="InterPro" id="IPR045865">
    <property type="entry name" value="ACT-like_dom_sf"/>
</dbReference>
<comment type="pathway">
    <text evidence="3 17">Amino-acid biosynthesis; L-methionine biosynthesis via de novo pathway; L-homoserine from L-aspartate: step 1/3.</text>
</comment>
<evidence type="ECO:0000313" key="19">
    <source>
        <dbReference type="Proteomes" id="UP000075666"/>
    </source>
</evidence>
<dbReference type="PROSITE" id="PS00324">
    <property type="entry name" value="ASPARTOKINASE"/>
    <property type="match status" value="1"/>
</dbReference>
<evidence type="ECO:0000256" key="3">
    <source>
        <dbReference type="ARBA" id="ARBA00004986"/>
    </source>
</evidence>
<dbReference type="InterPro" id="IPR054352">
    <property type="entry name" value="ACT_Aspartokinase"/>
</dbReference>
<dbReference type="FunFam" id="3.30.2130.10:FF:000001">
    <property type="entry name" value="Bifunctional aspartokinase/homoserine dehydrogenase"/>
    <property type="match status" value="1"/>
</dbReference>
<keyword evidence="8" id="KW-0677">Repeat</keyword>
<dbReference type="Proteomes" id="UP000075666">
    <property type="component" value="Unassembled WGS sequence"/>
</dbReference>
<dbReference type="OrthoDB" id="9799110at2"/>
<dbReference type="InterPro" id="IPR036393">
    <property type="entry name" value="AceGlu_kinase-like_sf"/>
</dbReference>
<evidence type="ECO:0000313" key="18">
    <source>
        <dbReference type="EMBL" id="KYD10837.1"/>
    </source>
</evidence>
<evidence type="ECO:0000256" key="16">
    <source>
        <dbReference type="RuleBase" id="RU003448"/>
    </source>
</evidence>
<dbReference type="STRING" id="46224.B4102_1622"/>
<dbReference type="InterPro" id="IPR018042">
    <property type="entry name" value="Aspartate_kinase_CS"/>
</dbReference>
<dbReference type="GO" id="GO:0009088">
    <property type="term" value="P:threonine biosynthetic process"/>
    <property type="evidence" value="ECO:0007669"/>
    <property type="project" value="UniProtKB-UniPathway"/>
</dbReference>
<dbReference type="InterPro" id="IPR001341">
    <property type="entry name" value="Asp_kinase"/>
</dbReference>
<comment type="pathway">
    <text evidence="2 17">Amino-acid biosynthesis; L-lysine biosynthesis via DAP pathway; (S)-tetrahydrodipicolinate from L-aspartate: step 1/4.</text>
</comment>
<keyword evidence="10 16" id="KW-0418">Kinase</keyword>
<dbReference type="GO" id="GO:0009090">
    <property type="term" value="P:homoserine biosynthetic process"/>
    <property type="evidence" value="ECO:0007669"/>
    <property type="project" value="TreeGrafter"/>
</dbReference>
<dbReference type="GO" id="GO:0005524">
    <property type="term" value="F:ATP binding"/>
    <property type="evidence" value="ECO:0007669"/>
    <property type="project" value="UniProtKB-KW"/>
</dbReference>
<dbReference type="UniPathway" id="UPA00051">
    <property type="reaction ID" value="UER00462"/>
</dbReference>
<dbReference type="RefSeq" id="WP_066227091.1">
    <property type="nucleotide sequence ID" value="NZ_JBHJSX010000001.1"/>
</dbReference>
<evidence type="ECO:0000256" key="14">
    <source>
        <dbReference type="ARBA" id="ARBA00047872"/>
    </source>
</evidence>
<dbReference type="InterPro" id="IPR005260">
    <property type="entry name" value="Asp_kin_monofn"/>
</dbReference>
<evidence type="ECO:0000256" key="4">
    <source>
        <dbReference type="ARBA" id="ARBA00005139"/>
    </source>
</evidence>
<keyword evidence="13" id="KW-0457">Lysine biosynthesis</keyword>
<evidence type="ECO:0000256" key="13">
    <source>
        <dbReference type="ARBA" id="ARBA00023154"/>
    </source>
</evidence>
<dbReference type="Gene3D" id="3.30.2130.10">
    <property type="entry name" value="VC0802-like"/>
    <property type="match status" value="1"/>
</dbReference>
<accession>A0A150LER0</accession>
<evidence type="ECO:0000256" key="11">
    <source>
        <dbReference type="ARBA" id="ARBA00022840"/>
    </source>
</evidence>
<reference evidence="18 19" key="1">
    <citation type="submission" date="2016-01" db="EMBL/GenBank/DDBJ databases">
        <title>Genome Sequences of Twelve Sporeforming Bacillus Species Isolated from Foods.</title>
        <authorList>
            <person name="Berendsen E.M."/>
            <person name="Wells-Bennik M.H."/>
            <person name="Krawcyk A.O."/>
            <person name="De Jong A."/>
            <person name="Holsappel S."/>
            <person name="Eijlander R.T."/>
            <person name="Kuipers O.P."/>
        </authorList>
    </citation>
    <scope>NUCLEOTIDE SEQUENCE [LARGE SCALE GENOMIC DNA]</scope>
    <source>
        <strain evidence="18 19">B4102</strain>
    </source>
</reference>
<protein>
    <recommendedName>
        <fullName evidence="16">Aspartokinase</fullName>
        <ecNumber evidence="16">2.7.2.4</ecNumber>
    </recommendedName>
</protein>
<evidence type="ECO:0000256" key="9">
    <source>
        <dbReference type="ARBA" id="ARBA00022741"/>
    </source>
</evidence>
<dbReference type="NCBIfam" id="TIGR00656">
    <property type="entry name" value="asp_kin_monofn"/>
    <property type="match status" value="1"/>
</dbReference>
<dbReference type="GO" id="GO:0004072">
    <property type="term" value="F:aspartate kinase activity"/>
    <property type="evidence" value="ECO:0007669"/>
    <property type="project" value="UniProtKB-EC"/>
</dbReference>
<dbReference type="CDD" id="cd04913">
    <property type="entry name" value="ACT_AKii-LysC-BS-like_1"/>
    <property type="match status" value="1"/>
</dbReference>
<keyword evidence="11" id="KW-0067">ATP-binding</keyword>
<dbReference type="SUPFAM" id="SSF55021">
    <property type="entry name" value="ACT-like"/>
    <property type="match status" value="2"/>
</dbReference>
<dbReference type="AlphaFoldDB" id="A0A150LER0"/>
<evidence type="ECO:0000256" key="10">
    <source>
        <dbReference type="ARBA" id="ARBA00022777"/>
    </source>
</evidence>
<evidence type="ECO:0000256" key="8">
    <source>
        <dbReference type="ARBA" id="ARBA00022737"/>
    </source>
</evidence>
<dbReference type="FunFam" id="3.40.1160.10:FF:000002">
    <property type="entry name" value="Aspartokinase"/>
    <property type="match status" value="1"/>
</dbReference>
<proteinExistence type="inferred from homology"/>
<evidence type="ECO:0000256" key="1">
    <source>
        <dbReference type="ARBA" id="ARBA00003121"/>
    </source>
</evidence>
<dbReference type="SUPFAM" id="SSF53633">
    <property type="entry name" value="Carbamate kinase-like"/>
    <property type="match status" value="1"/>
</dbReference>
<keyword evidence="9" id="KW-0547">Nucleotide-binding</keyword>
<dbReference type="CDD" id="cd04923">
    <property type="entry name" value="ACT_AK-LysC-DapG-like_2"/>
    <property type="match status" value="1"/>
</dbReference>
<dbReference type="PROSITE" id="PS51671">
    <property type="entry name" value="ACT"/>
    <property type="match status" value="1"/>
</dbReference>